<dbReference type="PANTHER" id="PTHR39650:SF1">
    <property type="entry name" value="CDP-ARCHAEOL SYNTHASE"/>
    <property type="match status" value="1"/>
</dbReference>
<evidence type="ECO:0000313" key="2">
    <source>
        <dbReference type="EMBL" id="QII82127.1"/>
    </source>
</evidence>
<sequence>MNIILTMYITLMPVILAGVANMKLLKSNWLLGWTARIDGGKTWRDGRPIFGENKTWRGALGMVVCSIIAMIIWGFLCRSFPYLQNHNQFYLNNDNTIVFNGFVGFWLGVAYIVFELPNSFWKRRQDIPAGQASEVAHPLKYMWLDQMDSLFGCALVLAYFQPISIWLYLAYVILGAATHLIINTVLVKMGWKKSI</sequence>
<feature type="transmembrane region" description="Helical" evidence="1">
    <location>
        <begin position="96"/>
        <end position="114"/>
    </location>
</feature>
<evidence type="ECO:0000256" key="1">
    <source>
        <dbReference type="SAM" id="Phobius"/>
    </source>
</evidence>
<gene>
    <name evidence="2" type="ORF">G7057_06565</name>
</gene>
<dbReference type="EMBL" id="CP049740">
    <property type="protein sequence ID" value="QII82127.1"/>
    <property type="molecule type" value="Genomic_DNA"/>
</dbReference>
<feature type="transmembrane region" description="Helical" evidence="1">
    <location>
        <begin position="166"/>
        <end position="187"/>
    </location>
</feature>
<dbReference type="PANTHER" id="PTHR39650">
    <property type="entry name" value="CDP-ARCHAEOL SYNTHASE"/>
    <property type="match status" value="1"/>
</dbReference>
<accession>A0A6G7KA56</accession>
<feature type="transmembrane region" description="Helical" evidence="1">
    <location>
        <begin position="6"/>
        <end position="25"/>
    </location>
</feature>
<dbReference type="AlphaFoldDB" id="A0A6G7KA56"/>
<keyword evidence="3" id="KW-1185">Reference proteome</keyword>
<feature type="transmembrane region" description="Helical" evidence="1">
    <location>
        <begin position="56"/>
        <end position="76"/>
    </location>
</feature>
<keyword evidence="1" id="KW-0812">Transmembrane</keyword>
<reference evidence="2 3" key="1">
    <citation type="journal article" date="2017" name="Int. J. Syst. Evol. Microbiol.">
        <title>Jeotgalibaca porci sp. nov. and Jeotgalibaca arthritidis sp. nov., isolated from pigs, and emended description of the genus Jeotgalibaca.</title>
        <authorList>
            <person name="Zamora L."/>
            <person name="Perez-Sancho M."/>
            <person name="Dominguez L."/>
            <person name="Fernandez-Garayzabal J.F."/>
            <person name="Vela A.I."/>
        </authorList>
    </citation>
    <scope>NUCLEOTIDE SEQUENCE [LARGE SCALE GENOMIC DNA]</scope>
    <source>
        <strain evidence="2 3">CECT 9157</strain>
    </source>
</reference>
<name>A0A6G7KA56_9LACT</name>
<keyword evidence="1" id="KW-1133">Transmembrane helix</keyword>
<dbReference type="RefSeq" id="WP_166162157.1">
    <property type="nucleotide sequence ID" value="NZ_CP049740.1"/>
</dbReference>
<organism evidence="2 3">
    <name type="scientific">Jeotgalibaca arthritidis</name>
    <dbReference type="NCBI Taxonomy" id="1868794"/>
    <lineage>
        <taxon>Bacteria</taxon>
        <taxon>Bacillati</taxon>
        <taxon>Bacillota</taxon>
        <taxon>Bacilli</taxon>
        <taxon>Lactobacillales</taxon>
        <taxon>Carnobacteriaceae</taxon>
        <taxon>Jeotgalibaca</taxon>
    </lineage>
</organism>
<proteinExistence type="predicted"/>
<dbReference type="InterPro" id="IPR032690">
    <property type="entry name" value="CarS"/>
</dbReference>
<keyword evidence="1" id="KW-0472">Membrane</keyword>
<protein>
    <submittedName>
        <fullName evidence="2">CDP-archaeol synthase</fullName>
    </submittedName>
</protein>
<dbReference type="KEGG" id="jar:G7057_06565"/>
<dbReference type="Pfam" id="PF01864">
    <property type="entry name" value="CarS-like"/>
    <property type="match status" value="1"/>
</dbReference>
<evidence type="ECO:0000313" key="3">
    <source>
        <dbReference type="Proteomes" id="UP000501451"/>
    </source>
</evidence>
<dbReference type="Proteomes" id="UP000501451">
    <property type="component" value="Chromosome"/>
</dbReference>